<evidence type="ECO:0000313" key="2">
    <source>
        <dbReference type="Proteomes" id="UP000198967"/>
    </source>
</evidence>
<sequence length="53" mass="5665">MPCGIARVVADADRAWRESLNAVTVADLAEDVNSTVGPTTLTRVDRRLRTGAP</sequence>
<name>A0A1G8AHH4_PSEOR</name>
<dbReference type="EMBL" id="FNBE01000020">
    <property type="protein sequence ID" value="SDH20412.1"/>
    <property type="molecule type" value="Genomic_DNA"/>
</dbReference>
<evidence type="ECO:0000313" key="1">
    <source>
        <dbReference type="EMBL" id="SDH20412.1"/>
    </source>
</evidence>
<proteinExistence type="predicted"/>
<dbReference type="RefSeq" id="WP_176921537.1">
    <property type="nucleotide sequence ID" value="NZ_FNBE01000020.1"/>
</dbReference>
<accession>A0A1G8AHH4</accession>
<protein>
    <submittedName>
        <fullName evidence="1">Uncharacterized protein</fullName>
    </submittedName>
</protein>
<dbReference type="STRING" id="366584.SAMN05216377_12046"/>
<dbReference type="AlphaFoldDB" id="A0A1G8AHH4"/>
<gene>
    <name evidence="1" type="ORF">SAMN05216377_12046</name>
</gene>
<keyword evidence="2" id="KW-1185">Reference proteome</keyword>
<dbReference type="Proteomes" id="UP000198967">
    <property type="component" value="Unassembled WGS sequence"/>
</dbReference>
<organism evidence="1 2">
    <name type="scientific">Pseudonocardia oroxyli</name>
    <dbReference type="NCBI Taxonomy" id="366584"/>
    <lineage>
        <taxon>Bacteria</taxon>
        <taxon>Bacillati</taxon>
        <taxon>Actinomycetota</taxon>
        <taxon>Actinomycetes</taxon>
        <taxon>Pseudonocardiales</taxon>
        <taxon>Pseudonocardiaceae</taxon>
        <taxon>Pseudonocardia</taxon>
    </lineage>
</organism>
<reference evidence="1 2" key="1">
    <citation type="submission" date="2016-10" db="EMBL/GenBank/DDBJ databases">
        <authorList>
            <person name="de Groot N.N."/>
        </authorList>
    </citation>
    <scope>NUCLEOTIDE SEQUENCE [LARGE SCALE GENOMIC DNA]</scope>
    <source>
        <strain evidence="1 2">CGMCC 4.3143</strain>
    </source>
</reference>